<dbReference type="EMBL" id="SDPO01000002">
    <property type="protein sequence ID" value="RXZ48884.1"/>
    <property type="molecule type" value="Genomic_DNA"/>
</dbReference>
<evidence type="ECO:0000313" key="3">
    <source>
        <dbReference type="EMBL" id="RXZ48884.1"/>
    </source>
</evidence>
<evidence type="ECO:0000313" key="4">
    <source>
        <dbReference type="Proteomes" id="UP000292935"/>
    </source>
</evidence>
<proteinExistence type="predicted"/>
<comment type="caution">
    <text evidence="3">The sequence shown here is derived from an EMBL/GenBank/DDBJ whole genome shotgun (WGS) entry which is preliminary data.</text>
</comment>
<dbReference type="InterPro" id="IPR024301">
    <property type="entry name" value="Amidase_6"/>
</dbReference>
<reference evidence="3 4" key="1">
    <citation type="submission" date="2019-01" db="EMBL/GenBank/DDBJ databases">
        <authorList>
            <person name="Li J."/>
        </authorList>
    </citation>
    <scope>NUCLEOTIDE SEQUENCE [LARGE SCALE GENOMIC DNA]</scope>
    <source>
        <strain evidence="3 4">CCUG 35506</strain>
    </source>
</reference>
<dbReference type="OrthoDB" id="4981342at2"/>
<evidence type="ECO:0000256" key="1">
    <source>
        <dbReference type="SAM" id="Phobius"/>
    </source>
</evidence>
<keyword evidence="1" id="KW-0812">Transmembrane</keyword>
<dbReference type="PANTHER" id="PTHR40032:SF1">
    <property type="entry name" value="EXPORTED PROTEIN"/>
    <property type="match status" value="1"/>
</dbReference>
<organism evidence="3 4">
    <name type="scientific">Agromyces fucosus</name>
    <dbReference type="NCBI Taxonomy" id="41985"/>
    <lineage>
        <taxon>Bacteria</taxon>
        <taxon>Bacillati</taxon>
        <taxon>Actinomycetota</taxon>
        <taxon>Actinomycetes</taxon>
        <taxon>Micrococcales</taxon>
        <taxon>Microbacteriaceae</taxon>
        <taxon>Agromyces</taxon>
    </lineage>
</organism>
<keyword evidence="1" id="KW-1133">Transmembrane helix</keyword>
<feature type="transmembrane region" description="Helical" evidence="1">
    <location>
        <begin position="41"/>
        <end position="67"/>
    </location>
</feature>
<protein>
    <submittedName>
        <fullName evidence="3">CHAP domain-containing protein</fullName>
    </submittedName>
</protein>
<name>A0A4Q2JPA6_9MICO</name>
<dbReference type="Proteomes" id="UP000292935">
    <property type="component" value="Unassembled WGS sequence"/>
</dbReference>
<accession>A0A4Q2JPA6</accession>
<feature type="domain" description="Putative amidase" evidence="2">
    <location>
        <begin position="104"/>
        <end position="250"/>
    </location>
</feature>
<keyword evidence="4" id="KW-1185">Reference proteome</keyword>
<dbReference type="Pfam" id="PF12671">
    <property type="entry name" value="Amidase_6"/>
    <property type="match status" value="1"/>
</dbReference>
<dbReference type="PANTHER" id="PTHR40032">
    <property type="entry name" value="EXPORTED PROTEIN-RELATED"/>
    <property type="match status" value="1"/>
</dbReference>
<sequence>MPPCRCAARVSARGSGTALTVEVMSTTPQRPAPATYLRRRLVVGGAAFVVVALVVWLIVWLIAAAIAAAAPKGPGSQGGDGSHPNAAALELDPELPAPVLRQLEYVRDRWDADSSEQYGVLGVDDCVNFTSQSLIERGWEVDEEWWYSEDGDAYAHSAAWRSSTIFSDYLAAHPERATALSDAQRAEVKPGDIVQFDWDDSGDRDHTAVVTAVREGDDGEIDVYYGGHTDATWDRSVDDHPKHPETKVYYWSVAG</sequence>
<gene>
    <name evidence="3" type="ORF">ESP57_07860</name>
</gene>
<dbReference type="AlphaFoldDB" id="A0A4Q2JPA6"/>
<evidence type="ECO:0000259" key="2">
    <source>
        <dbReference type="Pfam" id="PF12671"/>
    </source>
</evidence>
<keyword evidence="1" id="KW-0472">Membrane</keyword>